<feature type="chain" id="PRO_5028279714" evidence="1">
    <location>
        <begin position="24"/>
        <end position="161"/>
    </location>
</feature>
<dbReference type="InterPro" id="IPR031941">
    <property type="entry name" value="DUF4773"/>
</dbReference>
<accession>A0A6P4F922</accession>
<sequence length="161" mass="16908">MVTSHAILTGYLAIIVTLSYAEADAGLDLGLISLPANDQVCQCSLTMSCSCCQSVTVDLMNQTSTVCLTVQIGLTTGSIDLEATMDGNSVAKLSMSTLKPPKFCLPVVSLASLDMCLKVNFQFEGVGVKVCPNIYTNYATSQVVSYDFPCIQAGLDGVSLA</sequence>
<reference evidence="3" key="1">
    <citation type="submission" date="2025-08" db="UniProtKB">
        <authorList>
            <consortium name="RefSeq"/>
        </authorList>
    </citation>
    <scope>IDENTIFICATION</scope>
</reference>
<dbReference type="RefSeq" id="XP_016985569.1">
    <property type="nucleotide sequence ID" value="XM_017130080.1"/>
</dbReference>
<protein>
    <submittedName>
        <fullName evidence="3">Uncharacterized protein LOC108049051</fullName>
    </submittedName>
</protein>
<dbReference type="PANTHER" id="PTHR36299">
    <property type="entry name" value="AGAP008005-PA"/>
    <property type="match status" value="1"/>
</dbReference>
<dbReference type="OrthoDB" id="5952164at2759"/>
<feature type="signal peptide" evidence="1">
    <location>
        <begin position="1"/>
        <end position="23"/>
    </location>
</feature>
<gene>
    <name evidence="3" type="primary">LOC108049051</name>
</gene>
<dbReference type="AlphaFoldDB" id="A0A6P4F922"/>
<evidence type="ECO:0000313" key="3">
    <source>
        <dbReference type="RefSeq" id="XP_016985569.1"/>
    </source>
</evidence>
<dbReference type="PANTHER" id="PTHR36299:SF1">
    <property type="entry name" value="DUF4773 DOMAIN-CONTAINING PROTEIN"/>
    <property type="match status" value="1"/>
</dbReference>
<dbReference type="GeneID" id="108049051"/>
<feature type="domain" description="DUF4773" evidence="2">
    <location>
        <begin position="41"/>
        <end position="157"/>
    </location>
</feature>
<evidence type="ECO:0000259" key="2">
    <source>
        <dbReference type="Pfam" id="PF15998"/>
    </source>
</evidence>
<evidence type="ECO:0000256" key="1">
    <source>
        <dbReference type="SAM" id="SignalP"/>
    </source>
</evidence>
<organism evidence="3">
    <name type="scientific">Drosophila rhopaloa</name>
    <name type="common">Fruit fly</name>
    <dbReference type="NCBI Taxonomy" id="1041015"/>
    <lineage>
        <taxon>Eukaryota</taxon>
        <taxon>Metazoa</taxon>
        <taxon>Ecdysozoa</taxon>
        <taxon>Arthropoda</taxon>
        <taxon>Hexapoda</taxon>
        <taxon>Insecta</taxon>
        <taxon>Pterygota</taxon>
        <taxon>Neoptera</taxon>
        <taxon>Endopterygota</taxon>
        <taxon>Diptera</taxon>
        <taxon>Brachycera</taxon>
        <taxon>Muscomorpha</taxon>
        <taxon>Ephydroidea</taxon>
        <taxon>Drosophilidae</taxon>
        <taxon>Drosophila</taxon>
        <taxon>Sophophora</taxon>
    </lineage>
</organism>
<name>A0A6P4F922_DRORH</name>
<dbReference type="Pfam" id="PF15998">
    <property type="entry name" value="DUF4773"/>
    <property type="match status" value="1"/>
</dbReference>
<proteinExistence type="predicted"/>
<dbReference type="RefSeq" id="XP_016985569.2">
    <property type="nucleotide sequence ID" value="XM_017130080.2"/>
</dbReference>
<keyword evidence="1" id="KW-0732">Signal</keyword>
<dbReference type="OMA" id="SYDFPCI"/>